<dbReference type="STRING" id="396.AMC85_CH03362"/>
<evidence type="ECO:0000313" key="9">
    <source>
        <dbReference type="Proteomes" id="UP000078551"/>
    </source>
</evidence>
<dbReference type="EMBL" id="CP064931">
    <property type="protein sequence ID" value="QPK09540.1"/>
    <property type="molecule type" value="Genomic_DNA"/>
</dbReference>
<dbReference type="InterPro" id="IPR000847">
    <property type="entry name" value="LysR_HTH_N"/>
</dbReference>
<reference evidence="8 10" key="2">
    <citation type="submission" date="2020-11" db="EMBL/GenBank/DDBJ databases">
        <title>Indigenous Rhizobia Nodulating Common beans in Western Kenya.</title>
        <authorList>
            <person name="Wekesa C.S."/>
            <person name="Oelmueller R."/>
            <person name="Furch A.C."/>
        </authorList>
    </citation>
    <scope>NUCLEOTIDE SEQUENCE [LARGE SCALE GENOMIC DNA]</scope>
    <source>
        <strain evidence="10">BS3</strain>
        <strain evidence="8">S3</strain>
    </source>
</reference>
<reference evidence="7 9" key="1">
    <citation type="submission" date="2015-11" db="EMBL/GenBank/DDBJ databases">
        <title>The limits of bacterial species coexistence and the symbiotic plasmid transference in sympatric Rhizobium populations.</title>
        <authorList>
            <person name="Perez-Carrascal O.M."/>
            <person name="VanInsberghe D."/>
            <person name="Juarez S."/>
            <person name="Polz M.F."/>
            <person name="Vinuesa P."/>
            <person name="Gonzalez V."/>
        </authorList>
    </citation>
    <scope>NUCLEOTIDE SEQUENCE [LARGE SCALE GENOMIC DNA]</scope>
    <source>
        <strain evidence="7 9">N771</strain>
    </source>
</reference>
<dbReference type="Gene3D" id="1.10.10.10">
    <property type="entry name" value="Winged helix-like DNA-binding domain superfamily/Winged helix DNA-binding domain"/>
    <property type="match status" value="1"/>
</dbReference>
<dbReference type="Proteomes" id="UP000540266">
    <property type="component" value="Chromosome"/>
</dbReference>
<dbReference type="PANTHER" id="PTHR30537">
    <property type="entry name" value="HTH-TYPE TRANSCRIPTIONAL REGULATOR"/>
    <property type="match status" value="1"/>
</dbReference>
<keyword evidence="9" id="KW-1185">Reference proteome</keyword>
<keyword evidence="4" id="KW-0010">Activator</keyword>
<dbReference type="PANTHER" id="PTHR30537:SF70">
    <property type="entry name" value="HTH-TYPE TRANSCRIPTIONAL ACTIVATOR AMPR"/>
    <property type="match status" value="1"/>
</dbReference>
<evidence type="ECO:0000259" key="6">
    <source>
        <dbReference type="PROSITE" id="PS50931"/>
    </source>
</evidence>
<dbReference type="Pfam" id="PF03466">
    <property type="entry name" value="LysR_substrate"/>
    <property type="match status" value="1"/>
</dbReference>
<dbReference type="GO" id="GO:0003700">
    <property type="term" value="F:DNA-binding transcription factor activity"/>
    <property type="evidence" value="ECO:0007669"/>
    <property type="project" value="InterPro"/>
</dbReference>
<comment type="similarity">
    <text evidence="1">Belongs to the LysR transcriptional regulatory family.</text>
</comment>
<feature type="domain" description="HTH lysR-type" evidence="6">
    <location>
        <begin position="6"/>
        <end position="63"/>
    </location>
</feature>
<dbReference type="SUPFAM" id="SSF46785">
    <property type="entry name" value="Winged helix' DNA-binding domain"/>
    <property type="match status" value="1"/>
</dbReference>
<keyword evidence="5" id="KW-0804">Transcription</keyword>
<name>A0A192TC93_9HYPH</name>
<evidence type="ECO:0000313" key="7">
    <source>
        <dbReference type="EMBL" id="ANL86074.1"/>
    </source>
</evidence>
<dbReference type="InterPro" id="IPR037420">
    <property type="entry name" value="AmpR_PBP2"/>
</dbReference>
<evidence type="ECO:0000256" key="4">
    <source>
        <dbReference type="ARBA" id="ARBA00023159"/>
    </source>
</evidence>
<dbReference type="PROSITE" id="PS50931">
    <property type="entry name" value="HTH_LYSR"/>
    <property type="match status" value="1"/>
</dbReference>
<dbReference type="Pfam" id="PF00126">
    <property type="entry name" value="HTH_1"/>
    <property type="match status" value="1"/>
</dbReference>
<organism evidence="8 10">
    <name type="scientific">Rhizobium phaseoli</name>
    <dbReference type="NCBI Taxonomy" id="396"/>
    <lineage>
        <taxon>Bacteria</taxon>
        <taxon>Pseudomonadati</taxon>
        <taxon>Pseudomonadota</taxon>
        <taxon>Alphaproteobacteria</taxon>
        <taxon>Hyphomicrobiales</taxon>
        <taxon>Rhizobiaceae</taxon>
        <taxon>Rhizobium/Agrobacterium group</taxon>
        <taxon>Rhizobium</taxon>
    </lineage>
</organism>
<dbReference type="GO" id="GO:0043565">
    <property type="term" value="F:sequence-specific DNA binding"/>
    <property type="evidence" value="ECO:0007669"/>
    <property type="project" value="TreeGrafter"/>
</dbReference>
<dbReference type="InterPro" id="IPR036390">
    <property type="entry name" value="WH_DNA-bd_sf"/>
</dbReference>
<dbReference type="SUPFAM" id="SSF53850">
    <property type="entry name" value="Periplasmic binding protein-like II"/>
    <property type="match status" value="1"/>
</dbReference>
<keyword evidence="2" id="KW-0805">Transcription regulation</keyword>
<evidence type="ECO:0000256" key="5">
    <source>
        <dbReference type="ARBA" id="ARBA00023163"/>
    </source>
</evidence>
<evidence type="ECO:0000313" key="10">
    <source>
        <dbReference type="Proteomes" id="UP000540266"/>
    </source>
</evidence>
<accession>A0A192TC93</accession>
<dbReference type="CDD" id="cd08484">
    <property type="entry name" value="PBP2_LTTR_beta_lactamase"/>
    <property type="match status" value="1"/>
</dbReference>
<dbReference type="PRINTS" id="PR00039">
    <property type="entry name" value="HTHLYSR"/>
</dbReference>
<gene>
    <name evidence="7" type="primary">ampR</name>
    <name evidence="7" type="ORF">AMC81_CH03330</name>
    <name evidence="8" type="ORF">HER27_002925</name>
</gene>
<dbReference type="Proteomes" id="UP000078551">
    <property type="component" value="Chromosome"/>
</dbReference>
<dbReference type="AlphaFoldDB" id="A0A192TC93"/>
<dbReference type="InterPro" id="IPR005119">
    <property type="entry name" value="LysR_subst-bd"/>
</dbReference>
<sequence>MVRQFLPLNGLRAFEASARHLSFTRAAIELCVTQAAVSQQVKGLEKRLGVALFQRLPRGLKITAEGEALLPTVTASFDQMATTLDRIEAGEVRELLFLGVIGTFAVGWLLPRLADFQRRHPFIDIRVSTNNNRVDPAAEGLDFAIRFGSGLWHGTEAQHLFEAPLSALCIPELADDLRTPADLAGATLLRSYRADEWSTWFAAAGVPPAAQVNAGIVFDSSVAMMEAALQGLGVALAPPSMFSRHLSSGAIVQPFTTTISLGSYWLTRLQSRPVTPAMRAFSDWIFAQA</sequence>
<dbReference type="Gene3D" id="3.40.190.10">
    <property type="entry name" value="Periplasmic binding protein-like II"/>
    <property type="match status" value="2"/>
</dbReference>
<proteinExistence type="inferred from homology"/>
<keyword evidence="3" id="KW-0238">DNA-binding</keyword>
<dbReference type="EMBL" id="CP013568">
    <property type="protein sequence ID" value="ANL86074.1"/>
    <property type="molecule type" value="Genomic_DNA"/>
</dbReference>
<dbReference type="RefSeq" id="WP_064825525.1">
    <property type="nucleotide sequence ID" value="NZ_CP013522.1"/>
</dbReference>
<evidence type="ECO:0000256" key="3">
    <source>
        <dbReference type="ARBA" id="ARBA00023125"/>
    </source>
</evidence>
<dbReference type="GeneID" id="45958626"/>
<evidence type="ECO:0000256" key="2">
    <source>
        <dbReference type="ARBA" id="ARBA00023015"/>
    </source>
</evidence>
<dbReference type="InterPro" id="IPR058163">
    <property type="entry name" value="LysR-type_TF_proteobact-type"/>
</dbReference>
<dbReference type="FunFam" id="1.10.10.10:FF:000038">
    <property type="entry name" value="Glycine cleavage system transcriptional activator"/>
    <property type="match status" value="1"/>
</dbReference>
<protein>
    <submittedName>
        <fullName evidence="7">LysR family transcriptional activator AmpR</fullName>
    </submittedName>
    <submittedName>
        <fullName evidence="8">LysR family transcriptional regulator</fullName>
    </submittedName>
</protein>
<evidence type="ECO:0000256" key="1">
    <source>
        <dbReference type="ARBA" id="ARBA00009437"/>
    </source>
</evidence>
<evidence type="ECO:0000313" key="8">
    <source>
        <dbReference type="EMBL" id="QPK09540.1"/>
    </source>
</evidence>
<dbReference type="GO" id="GO:0006351">
    <property type="term" value="P:DNA-templated transcription"/>
    <property type="evidence" value="ECO:0007669"/>
    <property type="project" value="TreeGrafter"/>
</dbReference>
<dbReference type="InterPro" id="IPR036388">
    <property type="entry name" value="WH-like_DNA-bd_sf"/>
</dbReference>